<dbReference type="RefSeq" id="WP_111634994.1">
    <property type="nucleotide sequence ID" value="NZ_QLLR01000020.1"/>
</dbReference>
<dbReference type="PANTHER" id="PTHR38593:SF1">
    <property type="entry name" value="BLR2558 PROTEIN"/>
    <property type="match status" value="1"/>
</dbReference>
<evidence type="ECO:0000313" key="3">
    <source>
        <dbReference type="Proteomes" id="UP000249754"/>
    </source>
</evidence>
<dbReference type="Proteomes" id="UP000249754">
    <property type="component" value="Unassembled WGS sequence"/>
</dbReference>
<dbReference type="PROSITE" id="PS51257">
    <property type="entry name" value="PROKAR_LIPOPROTEIN"/>
    <property type="match status" value="1"/>
</dbReference>
<dbReference type="Gene3D" id="1.20.1260.10">
    <property type="match status" value="1"/>
</dbReference>
<dbReference type="EMBL" id="QLLR01000020">
    <property type="protein sequence ID" value="RAJ27291.1"/>
    <property type="molecule type" value="Genomic_DNA"/>
</dbReference>
<name>A0A327SEG1_9SPHI</name>
<dbReference type="OrthoDB" id="883203at2"/>
<evidence type="ECO:0000313" key="2">
    <source>
        <dbReference type="EMBL" id="RAJ27291.1"/>
    </source>
</evidence>
<dbReference type="Pfam" id="PF13628">
    <property type="entry name" value="DUF4142"/>
    <property type="match status" value="1"/>
</dbReference>
<dbReference type="PANTHER" id="PTHR38593">
    <property type="entry name" value="BLR2558 PROTEIN"/>
    <property type="match status" value="1"/>
</dbReference>
<organism evidence="2 3">
    <name type="scientific">Pedobacter cryoconitis</name>
    <dbReference type="NCBI Taxonomy" id="188932"/>
    <lineage>
        <taxon>Bacteria</taxon>
        <taxon>Pseudomonadati</taxon>
        <taxon>Bacteroidota</taxon>
        <taxon>Sphingobacteriia</taxon>
        <taxon>Sphingobacteriales</taxon>
        <taxon>Sphingobacteriaceae</taxon>
        <taxon>Pedobacter</taxon>
    </lineage>
</organism>
<protein>
    <submittedName>
        <fullName evidence="2">Putative membrane protein</fullName>
    </submittedName>
</protein>
<comment type="caution">
    <text evidence="2">The sequence shown here is derived from an EMBL/GenBank/DDBJ whole genome shotgun (WGS) entry which is preliminary data.</text>
</comment>
<accession>A0A327SEG1</accession>
<dbReference type="InterPro" id="IPR025419">
    <property type="entry name" value="DUF4142"/>
</dbReference>
<evidence type="ECO:0000259" key="1">
    <source>
        <dbReference type="Pfam" id="PF13628"/>
    </source>
</evidence>
<dbReference type="InterPro" id="IPR012347">
    <property type="entry name" value="Ferritin-like"/>
</dbReference>
<reference evidence="2 3" key="1">
    <citation type="submission" date="2018-06" db="EMBL/GenBank/DDBJ databases">
        <title>Genomic Encyclopedia of Archaeal and Bacterial Type Strains, Phase II (KMG-II): from individual species to whole genera.</title>
        <authorList>
            <person name="Goeker M."/>
        </authorList>
    </citation>
    <scope>NUCLEOTIDE SEQUENCE [LARGE SCALE GENOMIC DNA]</scope>
    <source>
        <strain evidence="2 3">DSM 14825</strain>
    </source>
</reference>
<sequence length="194" mass="21399">MRRTVYIFTIGAVLFTLGSCKSDKSSTAAADSVNRVKDITQNTMARGTLGVKISDAEFATKAASDGMVEVEWSKIASESAVNPQLKYFARMIIRDYGKINKELASIAGKKNITLPLTLDDENEKKSIELNEKSRADFDKAYTEAIAKKNKKVFELMQQEAKDGKDADVKAFAAKNVSVVQSHLNMINVIHDSLK</sequence>
<feature type="domain" description="DUF4142" evidence="1">
    <location>
        <begin position="54"/>
        <end position="186"/>
    </location>
</feature>
<gene>
    <name evidence="2" type="ORF">LY11_03582</name>
</gene>
<dbReference type="AlphaFoldDB" id="A0A327SEG1"/>
<proteinExistence type="predicted"/>